<keyword evidence="1" id="KW-1133">Transmembrane helix</keyword>
<feature type="transmembrane region" description="Helical" evidence="1">
    <location>
        <begin position="211"/>
        <end position="229"/>
    </location>
</feature>
<feature type="transmembrane region" description="Helical" evidence="1">
    <location>
        <begin position="241"/>
        <end position="259"/>
    </location>
</feature>
<dbReference type="RefSeq" id="WP_174559232.1">
    <property type="nucleotide sequence ID" value="NZ_CADDTS010000023.1"/>
</dbReference>
<feature type="transmembrane region" description="Helical" evidence="1">
    <location>
        <begin position="89"/>
        <end position="112"/>
    </location>
</feature>
<feature type="transmembrane region" description="Helical" evidence="1">
    <location>
        <begin position="279"/>
        <end position="300"/>
    </location>
</feature>
<keyword evidence="1" id="KW-0812">Transmembrane</keyword>
<dbReference type="InterPro" id="IPR010640">
    <property type="entry name" value="Low_temperature_requirement_A"/>
</dbReference>
<evidence type="ECO:0000313" key="2">
    <source>
        <dbReference type="EMBL" id="CAB1213270.1"/>
    </source>
</evidence>
<reference evidence="2 3" key="1">
    <citation type="submission" date="2020-02" db="EMBL/GenBank/DDBJ databases">
        <authorList>
            <person name="Chaudhuri R."/>
        </authorList>
    </citation>
    <scope>NUCLEOTIDE SEQUENCE [LARGE SCALE GENOMIC DNA]</scope>
    <source>
        <strain evidence="2">SFB21</strain>
    </source>
</reference>
<dbReference type="AlphaFoldDB" id="A0A811GAP4"/>
<dbReference type="PANTHER" id="PTHR36840:SF1">
    <property type="entry name" value="BLL5714 PROTEIN"/>
    <property type="match status" value="1"/>
</dbReference>
<dbReference type="Pfam" id="PF06772">
    <property type="entry name" value="LtrA"/>
    <property type="match status" value="1"/>
</dbReference>
<feature type="transmembrane region" description="Helical" evidence="1">
    <location>
        <begin position="119"/>
        <end position="137"/>
    </location>
</feature>
<organism evidence="2 3">
    <name type="scientific">Acinetobacter bouvetii</name>
    <dbReference type="NCBI Taxonomy" id="202951"/>
    <lineage>
        <taxon>Bacteria</taxon>
        <taxon>Pseudomonadati</taxon>
        <taxon>Pseudomonadota</taxon>
        <taxon>Gammaproteobacteria</taxon>
        <taxon>Moraxellales</taxon>
        <taxon>Moraxellaceae</taxon>
        <taxon>Acinetobacter</taxon>
    </lineage>
</organism>
<accession>A0A811GAP4</accession>
<dbReference type="PANTHER" id="PTHR36840">
    <property type="entry name" value="BLL5714 PROTEIN"/>
    <property type="match status" value="1"/>
</dbReference>
<feature type="transmembrane region" description="Helical" evidence="1">
    <location>
        <begin position="312"/>
        <end position="331"/>
    </location>
</feature>
<feature type="transmembrane region" description="Helical" evidence="1">
    <location>
        <begin position="149"/>
        <end position="166"/>
    </location>
</feature>
<feature type="transmembrane region" description="Helical" evidence="1">
    <location>
        <begin position="61"/>
        <end position="83"/>
    </location>
</feature>
<feature type="transmembrane region" description="Helical" evidence="1">
    <location>
        <begin position="343"/>
        <end position="375"/>
    </location>
</feature>
<dbReference type="Proteomes" id="UP000489961">
    <property type="component" value="Unassembled WGS sequence"/>
</dbReference>
<name>A0A811GAP4_9GAMM</name>
<gene>
    <name evidence="2" type="ORF">SFB21_1303</name>
</gene>
<feature type="transmembrane region" description="Helical" evidence="1">
    <location>
        <begin position="20"/>
        <end position="40"/>
    </location>
</feature>
<sequence length="395" mass="45191">MSTFFLKSLKPMQPRDVKEPHRVATSLELLFDLIFVVAIASAGQQLHHAIIENHLMHSLPLYFMVFFALWWAWMNFTWFASAYDNDDTLYRLMTMVQMIGALVIAAGIPAAFQKSDFDIIILGYVVMRTVLILQWLRAAKHDPERRSTIYRYVIGIAIIQIGWLFFHFSPIDFSAYFFVALALAELSVPFIAEKYGKTPWHPHHIAERYSLLTIIVLGESIVASFNAVSDAVKHQVINTELIFLTIGGVMMMFTMWWMYFDRTIHGRLNNHKRVFIWGYGHFFIFIAIASVGAALAAAVDVAASHAEISHQYAGFIIAITLILYSFSLWLLHDLPFLNGLGKWFYPLTAAVILIIPFLIQSIGYCVFAMALVYGLRLVLSKWIFKAEQSESDHIY</sequence>
<keyword evidence="1" id="KW-0472">Membrane</keyword>
<evidence type="ECO:0000313" key="3">
    <source>
        <dbReference type="Proteomes" id="UP000489961"/>
    </source>
</evidence>
<proteinExistence type="predicted"/>
<protein>
    <submittedName>
        <fullName evidence="2">Bacterial low temperature requirement A protein (LtrA)</fullName>
    </submittedName>
</protein>
<comment type="caution">
    <text evidence="2">The sequence shown here is derived from an EMBL/GenBank/DDBJ whole genome shotgun (WGS) entry which is preliminary data.</text>
</comment>
<evidence type="ECO:0000256" key="1">
    <source>
        <dbReference type="SAM" id="Phobius"/>
    </source>
</evidence>
<dbReference type="EMBL" id="CADDTS010000023">
    <property type="protein sequence ID" value="CAB1213270.1"/>
    <property type="molecule type" value="Genomic_DNA"/>
</dbReference>